<keyword evidence="1" id="KW-1133">Transmembrane helix</keyword>
<dbReference type="Gene3D" id="3.30.565.10">
    <property type="entry name" value="Histidine kinase-like ATPase, C-terminal domain"/>
    <property type="match status" value="1"/>
</dbReference>
<organism evidence="2 3">
    <name type="scientific">Streptococcus salivarius</name>
    <dbReference type="NCBI Taxonomy" id="1304"/>
    <lineage>
        <taxon>Bacteria</taxon>
        <taxon>Bacillati</taxon>
        <taxon>Bacillota</taxon>
        <taxon>Bacilli</taxon>
        <taxon>Lactobacillales</taxon>
        <taxon>Streptococcaceae</taxon>
        <taxon>Streptococcus</taxon>
    </lineage>
</organism>
<dbReference type="Proteomes" id="UP000248776">
    <property type="component" value="Unassembled WGS sequence"/>
</dbReference>
<accession>A0AA45CS12</accession>
<dbReference type="RefSeq" id="WP_110981363.1">
    <property type="nucleotide sequence ID" value="NZ_JADPEB010000003.1"/>
</dbReference>
<feature type="transmembrane region" description="Helical" evidence="1">
    <location>
        <begin position="216"/>
        <end position="234"/>
    </location>
</feature>
<evidence type="ECO:0000313" key="2">
    <source>
        <dbReference type="EMBL" id="PZD55828.1"/>
    </source>
</evidence>
<comment type="caution">
    <text evidence="2">The sequence shown here is derived from an EMBL/GenBank/DDBJ whole genome shotgun (WGS) entry which is preliminary data.</text>
</comment>
<feature type="transmembrane region" description="Helical" evidence="1">
    <location>
        <begin position="131"/>
        <end position="146"/>
    </location>
</feature>
<reference evidence="2 3" key="1">
    <citation type="submission" date="2017-08" db="EMBL/GenBank/DDBJ databases">
        <title>Streptococcus salivarius strain HS0302 Genome.</title>
        <authorList>
            <person name="Smith J."/>
            <person name="Deng P."/>
            <person name="Geng M."/>
        </authorList>
    </citation>
    <scope>NUCLEOTIDE SEQUENCE [LARGE SCALE GENOMIC DNA]</scope>
    <source>
        <strain evidence="2 3">HS0302</strain>
    </source>
</reference>
<keyword evidence="1" id="KW-0472">Membrane</keyword>
<sequence length="520" mass="61065">MMRIEKIAKSKFLGITIILLQQLIAFLILVYNRENLSLLFSEKVALVMTLIDTGFIWLAAILRQKQDGIFKKIISIVFLTIWQYLVSVLSRETPLFFSSGLQIILLYCYTVEITDLILYGQKQFKDKLDKSLLMIIFVSIISLLVNRTLFNFLFLVVFTILHLYPLLVIVLYYRYFRQQISVVRRSLILFSLLLLAILGSEFYGEMLDVNQAFNNLGWYLFPLIMSTIYYFKVIHDKFSLVTRRWLGNYKTRIELFFILLIICWVILIKGLVKDFLLFFIVVDASTFFCLVVISCIFCYLENFKQNFDYENRRLNYFMKSEENMRVEFSNYLHDDVLQNVIAIKNLLSLENSDITHGFIVNGLNDLVSGIRDEIDTYHPIVPSNRTMKENIQSLFDDIVKRRKSNKLLYFNCSSSTIIPPPYGDIVYRFIKELINNAIKYGVSKDIHLSLKVQSDIIIIEESNQVVEKVQSINYGRGLKSFQETLVAFDGDMELQIDNKQYNIRILLPIDWKLCYEDFIN</sequence>
<dbReference type="AlphaFoldDB" id="A0AA45CS12"/>
<dbReference type="InterPro" id="IPR036890">
    <property type="entry name" value="HATPase_C_sf"/>
</dbReference>
<feature type="transmembrane region" description="Helical" evidence="1">
    <location>
        <begin position="187"/>
        <end position="204"/>
    </location>
</feature>
<feature type="transmembrane region" description="Helical" evidence="1">
    <location>
        <begin position="95"/>
        <end position="119"/>
    </location>
</feature>
<evidence type="ECO:0000313" key="3">
    <source>
        <dbReference type="Proteomes" id="UP000248776"/>
    </source>
</evidence>
<evidence type="ECO:0008006" key="4">
    <source>
        <dbReference type="Google" id="ProtNLM"/>
    </source>
</evidence>
<keyword evidence="1" id="KW-0812">Transmembrane</keyword>
<feature type="transmembrane region" description="Helical" evidence="1">
    <location>
        <begin position="255"/>
        <end position="272"/>
    </location>
</feature>
<name>A0AA45CS12_STRSL</name>
<feature type="transmembrane region" description="Helical" evidence="1">
    <location>
        <begin position="278"/>
        <end position="300"/>
    </location>
</feature>
<feature type="transmembrane region" description="Helical" evidence="1">
    <location>
        <begin position="44"/>
        <end position="62"/>
    </location>
</feature>
<dbReference type="EMBL" id="NSIW01000018">
    <property type="protein sequence ID" value="PZD55828.1"/>
    <property type="molecule type" value="Genomic_DNA"/>
</dbReference>
<evidence type="ECO:0000256" key="1">
    <source>
        <dbReference type="SAM" id="Phobius"/>
    </source>
</evidence>
<proteinExistence type="predicted"/>
<protein>
    <recommendedName>
        <fullName evidence="4">SalK</fullName>
    </recommendedName>
</protein>
<feature type="transmembrane region" description="Helical" evidence="1">
    <location>
        <begin position="12"/>
        <end position="32"/>
    </location>
</feature>
<feature type="transmembrane region" description="Helical" evidence="1">
    <location>
        <begin position="152"/>
        <end position="175"/>
    </location>
</feature>
<gene>
    <name evidence="2" type="ORF">CKU37_09060</name>
</gene>
<feature type="transmembrane region" description="Helical" evidence="1">
    <location>
        <begin position="69"/>
        <end position="89"/>
    </location>
</feature>